<evidence type="ECO:0000313" key="3">
    <source>
        <dbReference type="Proteomes" id="UP001488805"/>
    </source>
</evidence>
<gene>
    <name evidence="2" type="ORF">VZT92_022647</name>
</gene>
<name>A0AAW1EBL9_ZOAVI</name>
<protein>
    <submittedName>
        <fullName evidence="2">Uncharacterized protein</fullName>
    </submittedName>
</protein>
<feature type="compositionally biased region" description="Basic and acidic residues" evidence="1">
    <location>
        <begin position="9"/>
        <end position="19"/>
    </location>
</feature>
<sequence length="98" mass="10737">MASSPGCYRGERDLYDGKKLPPAQPPSKQLLPAVPVCMKEMSRYWSSPLKSKLPTRGYSKLEVEGKEELGLAATGFSGVSPPPKPAHKLRFLKHLSAK</sequence>
<dbReference type="AlphaFoldDB" id="A0AAW1EBL9"/>
<feature type="region of interest" description="Disordered" evidence="1">
    <location>
        <begin position="1"/>
        <end position="28"/>
    </location>
</feature>
<keyword evidence="3" id="KW-1185">Reference proteome</keyword>
<reference evidence="2 3" key="1">
    <citation type="journal article" date="2024" name="Genome Biol. Evol.">
        <title>Chromosome-level genome assembly of the viviparous eelpout Zoarces viviparus.</title>
        <authorList>
            <person name="Fuhrmann N."/>
            <person name="Brasseur M.V."/>
            <person name="Bakowski C.E."/>
            <person name="Podsiadlowski L."/>
            <person name="Prost S."/>
            <person name="Krehenwinkel H."/>
            <person name="Mayer C."/>
        </authorList>
    </citation>
    <scope>NUCLEOTIDE SEQUENCE [LARGE SCALE GENOMIC DNA]</scope>
    <source>
        <strain evidence="2">NO-MEL_2022_Ind0_liver</strain>
    </source>
</reference>
<organism evidence="2 3">
    <name type="scientific">Zoarces viviparus</name>
    <name type="common">Viviparous eelpout</name>
    <name type="synonym">Blennius viviparus</name>
    <dbReference type="NCBI Taxonomy" id="48416"/>
    <lineage>
        <taxon>Eukaryota</taxon>
        <taxon>Metazoa</taxon>
        <taxon>Chordata</taxon>
        <taxon>Craniata</taxon>
        <taxon>Vertebrata</taxon>
        <taxon>Euteleostomi</taxon>
        <taxon>Actinopterygii</taxon>
        <taxon>Neopterygii</taxon>
        <taxon>Teleostei</taxon>
        <taxon>Neoteleostei</taxon>
        <taxon>Acanthomorphata</taxon>
        <taxon>Eupercaria</taxon>
        <taxon>Perciformes</taxon>
        <taxon>Cottioidei</taxon>
        <taxon>Zoarcales</taxon>
        <taxon>Zoarcidae</taxon>
        <taxon>Zoarcinae</taxon>
        <taxon>Zoarces</taxon>
    </lineage>
</organism>
<comment type="caution">
    <text evidence="2">The sequence shown here is derived from an EMBL/GenBank/DDBJ whole genome shotgun (WGS) entry which is preliminary data.</text>
</comment>
<dbReference type="Proteomes" id="UP001488805">
    <property type="component" value="Unassembled WGS sequence"/>
</dbReference>
<evidence type="ECO:0000256" key="1">
    <source>
        <dbReference type="SAM" id="MobiDB-lite"/>
    </source>
</evidence>
<evidence type="ECO:0000313" key="2">
    <source>
        <dbReference type="EMBL" id="KAK9519956.1"/>
    </source>
</evidence>
<dbReference type="EMBL" id="JBCEZU010000434">
    <property type="protein sequence ID" value="KAK9519956.1"/>
    <property type="molecule type" value="Genomic_DNA"/>
</dbReference>
<proteinExistence type="predicted"/>
<accession>A0AAW1EBL9</accession>